<evidence type="ECO:0000313" key="3">
    <source>
        <dbReference type="EMBL" id="TBF21782.1"/>
    </source>
</evidence>
<reference evidence="3 4" key="1">
    <citation type="submission" date="2019-02" db="EMBL/GenBank/DDBJ databases">
        <title>The genomic architecture of introgression among sibling species of bacteria.</title>
        <authorList>
            <person name="Cavassim M.I.A."/>
            <person name="Moeskjaer S."/>
            <person name="Moslemi C."/>
            <person name="Fields B."/>
            <person name="Bachmann A."/>
            <person name="Vilhjalmsson B."/>
            <person name="Schierup M.H."/>
            <person name="Young J.P.W."/>
            <person name="Andersen S.U."/>
        </authorList>
    </citation>
    <scope>NUCLEOTIDE SEQUENCE [LARGE SCALE GENOMIC DNA]</scope>
    <source>
        <strain evidence="3 4">SM42</strain>
    </source>
</reference>
<evidence type="ECO:0000259" key="2">
    <source>
        <dbReference type="Pfam" id="PF22480"/>
    </source>
</evidence>
<sequence>MVDNSEHWREIDPRERALLMHLVRGEFQGKAEILQQMNSVEVMRVSSEGSLRLRTSGPVADVRDNDAPSPRANDKIPVEGFYDDEADDKKSFLSVAKLVRLALHVTDGRLSELEIYKEDGSTIVTGPYEIDLSRVHFY</sequence>
<organism evidence="3 4">
    <name type="scientific">Rhizobium ruizarguesonis</name>
    <dbReference type="NCBI Taxonomy" id="2081791"/>
    <lineage>
        <taxon>Bacteria</taxon>
        <taxon>Pseudomonadati</taxon>
        <taxon>Pseudomonadota</taxon>
        <taxon>Alphaproteobacteria</taxon>
        <taxon>Hyphomicrobiales</taxon>
        <taxon>Rhizobiaceae</taxon>
        <taxon>Rhizobium/Agrobacterium group</taxon>
        <taxon>Rhizobium</taxon>
    </lineage>
</organism>
<feature type="compositionally biased region" description="Basic and acidic residues" evidence="1">
    <location>
        <begin position="61"/>
        <end position="77"/>
    </location>
</feature>
<feature type="region of interest" description="Disordered" evidence="1">
    <location>
        <begin position="54"/>
        <end position="78"/>
    </location>
</feature>
<accession>A0AAE8QIQ2</accession>
<protein>
    <recommendedName>
        <fullName evidence="2">DUF6984 domain-containing protein</fullName>
    </recommendedName>
</protein>
<dbReference type="AlphaFoldDB" id="A0AAE8QIQ2"/>
<comment type="caution">
    <text evidence="3">The sequence shown here is derived from an EMBL/GenBank/DDBJ whole genome shotgun (WGS) entry which is preliminary data.</text>
</comment>
<dbReference type="Pfam" id="PF22480">
    <property type="entry name" value="DUF6984"/>
    <property type="match status" value="1"/>
</dbReference>
<dbReference type="Proteomes" id="UP000291892">
    <property type="component" value="Unassembled WGS sequence"/>
</dbReference>
<name>A0AAE8QIQ2_9HYPH</name>
<dbReference type="EMBL" id="SIKX01000001">
    <property type="protein sequence ID" value="TBF21782.1"/>
    <property type="molecule type" value="Genomic_DNA"/>
</dbReference>
<gene>
    <name evidence="3" type="ORF">ELG94_11365</name>
</gene>
<dbReference type="InterPro" id="IPR054253">
    <property type="entry name" value="DUF6984"/>
</dbReference>
<evidence type="ECO:0000313" key="4">
    <source>
        <dbReference type="Proteomes" id="UP000291892"/>
    </source>
</evidence>
<feature type="domain" description="DUF6984" evidence="2">
    <location>
        <begin position="9"/>
        <end position="125"/>
    </location>
</feature>
<evidence type="ECO:0000256" key="1">
    <source>
        <dbReference type="SAM" id="MobiDB-lite"/>
    </source>
</evidence>
<proteinExistence type="predicted"/>